<evidence type="ECO:0000259" key="11">
    <source>
        <dbReference type="Pfam" id="PF22536"/>
    </source>
</evidence>
<dbReference type="Gene3D" id="1.10.10.10">
    <property type="entry name" value="Winged helix-like DNA-binding domain superfamily/Winged helix DNA-binding domain"/>
    <property type="match status" value="2"/>
</dbReference>
<dbReference type="AlphaFoldDB" id="A0A4P9ZFS8"/>
<dbReference type="Proteomes" id="UP000268321">
    <property type="component" value="Unassembled WGS sequence"/>
</dbReference>
<dbReference type="InterPro" id="IPR036388">
    <property type="entry name" value="WH-like_DNA-bd_sf"/>
</dbReference>
<evidence type="ECO:0000313" key="13">
    <source>
        <dbReference type="Proteomes" id="UP000268321"/>
    </source>
</evidence>
<protein>
    <recommendedName>
        <fullName evidence="3 8">DNA-directed RNA polymerase III subunit RPC3</fullName>
        <shortName evidence="8">RNA polymerase III subunit C3</shortName>
    </recommendedName>
</protein>
<keyword evidence="4 8" id="KW-0240">DNA-directed RNA polymerase</keyword>
<dbReference type="InterPro" id="IPR039748">
    <property type="entry name" value="RPC3"/>
</dbReference>
<feature type="domain" description="RNA polymerase III Rpc82 C -terminal" evidence="9">
    <location>
        <begin position="148"/>
        <end position="422"/>
    </location>
</feature>
<evidence type="ECO:0000256" key="4">
    <source>
        <dbReference type="ARBA" id="ARBA00022478"/>
    </source>
</evidence>
<dbReference type="OrthoDB" id="272392at2759"/>
<gene>
    <name evidence="12" type="ORF">METBISCDRAFT_13501</name>
</gene>
<dbReference type="Pfam" id="PF22536">
    <property type="entry name" value="WHD_POLR3C"/>
    <property type="match status" value="1"/>
</dbReference>
<keyword evidence="13" id="KW-1185">Reference proteome</keyword>
<evidence type="ECO:0000256" key="5">
    <source>
        <dbReference type="ARBA" id="ARBA00023163"/>
    </source>
</evidence>
<dbReference type="InterPro" id="IPR008806">
    <property type="entry name" value="RNA_pol_III_Rpc82_C"/>
</dbReference>
<dbReference type="Pfam" id="PF08221">
    <property type="entry name" value="HTH_9"/>
    <property type="match status" value="1"/>
</dbReference>
<evidence type="ECO:0000259" key="10">
    <source>
        <dbReference type="Pfam" id="PF08221"/>
    </source>
</evidence>
<evidence type="ECO:0000256" key="8">
    <source>
        <dbReference type="RuleBase" id="RU367076"/>
    </source>
</evidence>
<evidence type="ECO:0000313" key="12">
    <source>
        <dbReference type="EMBL" id="RKP31733.1"/>
    </source>
</evidence>
<comment type="subunit">
    <text evidence="2 8">Component of the RNA polymerase III (Pol III) complex consisting of 17 subunits.</text>
</comment>
<evidence type="ECO:0000256" key="1">
    <source>
        <dbReference type="ARBA" id="ARBA00004123"/>
    </source>
</evidence>
<evidence type="ECO:0000256" key="6">
    <source>
        <dbReference type="ARBA" id="ARBA00023242"/>
    </source>
</evidence>
<dbReference type="PANTHER" id="PTHR12949">
    <property type="entry name" value="RNA POLYMERASE III DNA DIRECTED -RELATED"/>
    <property type="match status" value="1"/>
</dbReference>
<name>A0A4P9ZFS8_9ASCO</name>
<feature type="domain" description="DNA-directed RNA polymerase III subunit RPC3 winged-helix" evidence="11">
    <location>
        <begin position="431"/>
        <end position="504"/>
    </location>
</feature>
<dbReference type="GO" id="GO:0006351">
    <property type="term" value="P:DNA-templated transcription"/>
    <property type="evidence" value="ECO:0007669"/>
    <property type="project" value="InterPro"/>
</dbReference>
<evidence type="ECO:0000256" key="7">
    <source>
        <dbReference type="ARBA" id="ARBA00025127"/>
    </source>
</evidence>
<dbReference type="GO" id="GO:0003697">
    <property type="term" value="F:single-stranded DNA binding"/>
    <property type="evidence" value="ECO:0007669"/>
    <property type="project" value="UniProtKB-UniRule"/>
</dbReference>
<dbReference type="InterPro" id="IPR013197">
    <property type="entry name" value="RNA_pol_III_RPC82-rel_HTH"/>
</dbReference>
<comment type="function">
    <text evidence="7 8">DNA-dependent RNA polymerase catalyzes the transcription of DNA into RNA using the four ribonucleoside triphosphates as substrates. Specific core component of RNA polymerase III which synthesizes small RNAs, such as 5S rRNA and tRNAs.</text>
</comment>
<dbReference type="GO" id="GO:0005666">
    <property type="term" value="C:RNA polymerase III complex"/>
    <property type="evidence" value="ECO:0007669"/>
    <property type="project" value="UniProtKB-UniRule"/>
</dbReference>
<dbReference type="InterPro" id="IPR055207">
    <property type="entry name" value="POLR3C_WHD"/>
</dbReference>
<evidence type="ECO:0000256" key="2">
    <source>
        <dbReference type="ARBA" id="ARBA00011206"/>
    </source>
</evidence>
<feature type="domain" description="RNA polymerase III subunit RPC82-related helix-turn-helix" evidence="10">
    <location>
        <begin position="18"/>
        <end position="77"/>
    </location>
</feature>
<dbReference type="PANTHER" id="PTHR12949:SF0">
    <property type="entry name" value="DNA-DIRECTED RNA POLYMERASE III SUBUNIT RPC3"/>
    <property type="match status" value="1"/>
</dbReference>
<proteinExistence type="inferred from homology"/>
<dbReference type="EMBL" id="ML004438">
    <property type="protein sequence ID" value="RKP31733.1"/>
    <property type="molecule type" value="Genomic_DNA"/>
</dbReference>
<reference evidence="13" key="1">
    <citation type="journal article" date="2018" name="Nat. Microbiol.">
        <title>Leveraging single-cell genomics to expand the fungal tree of life.</title>
        <authorList>
            <person name="Ahrendt S.R."/>
            <person name="Quandt C.A."/>
            <person name="Ciobanu D."/>
            <person name="Clum A."/>
            <person name="Salamov A."/>
            <person name="Andreopoulos B."/>
            <person name="Cheng J.F."/>
            <person name="Woyke T."/>
            <person name="Pelin A."/>
            <person name="Henrissat B."/>
            <person name="Reynolds N.K."/>
            <person name="Benny G.L."/>
            <person name="Smith M.E."/>
            <person name="James T.Y."/>
            <person name="Grigoriev I.V."/>
        </authorList>
    </citation>
    <scope>NUCLEOTIDE SEQUENCE [LARGE SCALE GENOMIC DNA]</scope>
    <source>
        <strain evidence="13">Baker2002</strain>
    </source>
</reference>
<dbReference type="Pfam" id="PF05645">
    <property type="entry name" value="RNA_pol_Rpc82"/>
    <property type="match status" value="1"/>
</dbReference>
<sequence>MARTLLDVSKTQAPESYVYTRLAALHFGEIASIVVSKLMSYERLTAAELADRCNLPKRKVYTALVSLAQFNCVSYWADRPKAPVHFSINGTGLKVLLHGGDIIMHMRHVYSNEAAEVVQNAIEHGHLAVKNYMSLFEDPAQRYSRMEVLVRLYSDGWLRPLQSADFLPVEDVWNRLFQETLKVTPRSSAVSEVKRLAEVKLAAKAKLMAGFAEGHAKSDVIFVENGVLQLRPHIVLTVDLARYEKALRSRAIVDLAALRMGILTAQVYAVCCSLIEQKSPSVKNRLLEVSGLVQTQDEARALLEADESRFLDCRLTVFSVHDVARALPKDLDLFNSVTSRIFAKPAQFGGEDLLGAPIKKIKLENGSAFPVGSSFDALSGGPNKPDLALVEEHLQLLSANAVPFLVRLHDGSYTIPFLQLTRAVKSYNYDALVKTTMGVEALRIFRCIKDQKLADDRTIAKLVLQKEQVVKSLLFDLVASNFIQIQEIPRSADRAATKSAYLFRHEARLSYQYVEKFLLFNMGEVLDNIEQFKLQHKILLEKCERDDVRGYEEELLLEAELKTLKELQMREVSNIGRMNRVKWLYVIFGEL</sequence>
<keyword evidence="6 8" id="KW-0539">Nucleus</keyword>
<evidence type="ECO:0000256" key="3">
    <source>
        <dbReference type="ARBA" id="ARBA00016689"/>
    </source>
</evidence>
<keyword evidence="5 8" id="KW-0804">Transcription</keyword>
<evidence type="ECO:0000259" key="9">
    <source>
        <dbReference type="Pfam" id="PF05645"/>
    </source>
</evidence>
<comment type="similarity">
    <text evidence="8">Belongs to the RNA polymerase beta chain family.</text>
</comment>
<comment type="subcellular location">
    <subcellularLocation>
        <location evidence="1 8">Nucleus</location>
    </subcellularLocation>
</comment>
<accession>A0A4P9ZFS8</accession>
<organism evidence="12 13">
    <name type="scientific">Metschnikowia bicuspidata</name>
    <dbReference type="NCBI Taxonomy" id="27322"/>
    <lineage>
        <taxon>Eukaryota</taxon>
        <taxon>Fungi</taxon>
        <taxon>Dikarya</taxon>
        <taxon>Ascomycota</taxon>
        <taxon>Saccharomycotina</taxon>
        <taxon>Pichiomycetes</taxon>
        <taxon>Metschnikowiaceae</taxon>
        <taxon>Metschnikowia</taxon>
    </lineage>
</organism>
<dbReference type="Pfam" id="PF20912">
    <property type="entry name" value="RPC3_helical"/>
    <property type="match status" value="1"/>
</dbReference>